<feature type="compositionally biased region" description="Polar residues" evidence="1">
    <location>
        <begin position="25"/>
        <end position="35"/>
    </location>
</feature>
<feature type="region of interest" description="Disordered" evidence="1">
    <location>
        <begin position="20"/>
        <end position="48"/>
    </location>
</feature>
<dbReference type="Proteomes" id="UP000053989">
    <property type="component" value="Unassembled WGS sequence"/>
</dbReference>
<gene>
    <name evidence="2" type="ORF">SCLCIDRAFT_1222955</name>
</gene>
<dbReference type="EMBL" id="KN822184">
    <property type="protein sequence ID" value="KIM53312.1"/>
    <property type="molecule type" value="Genomic_DNA"/>
</dbReference>
<organism evidence="2 3">
    <name type="scientific">Scleroderma citrinum Foug A</name>
    <dbReference type="NCBI Taxonomy" id="1036808"/>
    <lineage>
        <taxon>Eukaryota</taxon>
        <taxon>Fungi</taxon>
        <taxon>Dikarya</taxon>
        <taxon>Basidiomycota</taxon>
        <taxon>Agaricomycotina</taxon>
        <taxon>Agaricomycetes</taxon>
        <taxon>Agaricomycetidae</taxon>
        <taxon>Boletales</taxon>
        <taxon>Sclerodermatineae</taxon>
        <taxon>Sclerodermataceae</taxon>
        <taxon>Scleroderma</taxon>
    </lineage>
</organism>
<protein>
    <submittedName>
        <fullName evidence="2">Uncharacterized protein</fullName>
    </submittedName>
</protein>
<reference evidence="3" key="2">
    <citation type="submission" date="2015-01" db="EMBL/GenBank/DDBJ databases">
        <title>Evolutionary Origins and Diversification of the Mycorrhizal Mutualists.</title>
        <authorList>
            <consortium name="DOE Joint Genome Institute"/>
            <consortium name="Mycorrhizal Genomics Consortium"/>
            <person name="Kohler A."/>
            <person name="Kuo A."/>
            <person name="Nagy L.G."/>
            <person name="Floudas D."/>
            <person name="Copeland A."/>
            <person name="Barry K.W."/>
            <person name="Cichocki N."/>
            <person name="Veneault-Fourrey C."/>
            <person name="LaButti K."/>
            <person name="Lindquist E.A."/>
            <person name="Lipzen A."/>
            <person name="Lundell T."/>
            <person name="Morin E."/>
            <person name="Murat C."/>
            <person name="Riley R."/>
            <person name="Ohm R."/>
            <person name="Sun H."/>
            <person name="Tunlid A."/>
            <person name="Henrissat B."/>
            <person name="Grigoriev I.V."/>
            <person name="Hibbett D.S."/>
            <person name="Martin F."/>
        </authorList>
    </citation>
    <scope>NUCLEOTIDE SEQUENCE [LARGE SCALE GENOMIC DNA]</scope>
    <source>
        <strain evidence="3">Foug A</strain>
    </source>
</reference>
<dbReference type="InParanoid" id="A0A0C2ZKW9"/>
<name>A0A0C2ZKW9_9AGAM</name>
<dbReference type="HOGENOM" id="CLU_2005261_0_0_1"/>
<evidence type="ECO:0000313" key="2">
    <source>
        <dbReference type="EMBL" id="KIM53312.1"/>
    </source>
</evidence>
<evidence type="ECO:0000313" key="3">
    <source>
        <dbReference type="Proteomes" id="UP000053989"/>
    </source>
</evidence>
<dbReference type="AlphaFoldDB" id="A0A0C2ZKW9"/>
<evidence type="ECO:0000256" key="1">
    <source>
        <dbReference type="SAM" id="MobiDB-lite"/>
    </source>
</evidence>
<sequence length="124" mass="13308">MHLGDLQSYRVHRIHRGRYIPGCHTGSTDEPSLTEPSPPATCVPSPLMEKDIPLTSPRASSLGRAPIQIIVALSLPASSATVVTIVPLCRPSFIQALSPLWRSAIRAPITLRVWPSANGRGAGR</sequence>
<accession>A0A0C2ZKW9</accession>
<reference evidence="2 3" key="1">
    <citation type="submission" date="2014-04" db="EMBL/GenBank/DDBJ databases">
        <authorList>
            <consortium name="DOE Joint Genome Institute"/>
            <person name="Kuo A."/>
            <person name="Kohler A."/>
            <person name="Nagy L.G."/>
            <person name="Floudas D."/>
            <person name="Copeland A."/>
            <person name="Barry K.W."/>
            <person name="Cichocki N."/>
            <person name="Veneault-Fourrey C."/>
            <person name="LaButti K."/>
            <person name="Lindquist E.A."/>
            <person name="Lipzen A."/>
            <person name="Lundell T."/>
            <person name="Morin E."/>
            <person name="Murat C."/>
            <person name="Sun H."/>
            <person name="Tunlid A."/>
            <person name="Henrissat B."/>
            <person name="Grigoriev I.V."/>
            <person name="Hibbett D.S."/>
            <person name="Martin F."/>
            <person name="Nordberg H.P."/>
            <person name="Cantor M.N."/>
            <person name="Hua S.X."/>
        </authorList>
    </citation>
    <scope>NUCLEOTIDE SEQUENCE [LARGE SCALE GENOMIC DNA]</scope>
    <source>
        <strain evidence="2 3">Foug A</strain>
    </source>
</reference>
<proteinExistence type="predicted"/>
<keyword evidence="3" id="KW-1185">Reference proteome</keyword>